<comment type="caution">
    <text evidence="2">The sequence shown here is derived from an EMBL/GenBank/DDBJ whole genome shotgun (WGS) entry which is preliminary data.</text>
</comment>
<accession>A0ABX2TMF9</accession>
<dbReference type="Proteomes" id="UP000584642">
    <property type="component" value="Unassembled WGS sequence"/>
</dbReference>
<keyword evidence="3" id="KW-1185">Reference proteome</keyword>
<evidence type="ECO:0000256" key="1">
    <source>
        <dbReference type="SAM" id="MobiDB-lite"/>
    </source>
</evidence>
<protein>
    <submittedName>
        <fullName evidence="2">Uncharacterized protein</fullName>
    </submittedName>
</protein>
<organism evidence="2 3">
    <name type="scientific">Azospirillum oleiclasticum</name>
    <dbReference type="NCBI Taxonomy" id="2735135"/>
    <lineage>
        <taxon>Bacteria</taxon>
        <taxon>Pseudomonadati</taxon>
        <taxon>Pseudomonadota</taxon>
        <taxon>Alphaproteobacteria</taxon>
        <taxon>Rhodospirillales</taxon>
        <taxon>Azospirillaceae</taxon>
        <taxon>Azospirillum</taxon>
    </lineage>
</organism>
<evidence type="ECO:0000313" key="2">
    <source>
        <dbReference type="EMBL" id="NYZ24513.1"/>
    </source>
</evidence>
<feature type="region of interest" description="Disordered" evidence="1">
    <location>
        <begin position="58"/>
        <end position="82"/>
    </location>
</feature>
<dbReference type="RefSeq" id="WP_180286291.1">
    <property type="nucleotide sequence ID" value="NZ_JABFDB010000041.1"/>
</dbReference>
<proteinExistence type="predicted"/>
<dbReference type="EMBL" id="JABFDB010000041">
    <property type="protein sequence ID" value="NYZ24513.1"/>
    <property type="molecule type" value="Genomic_DNA"/>
</dbReference>
<evidence type="ECO:0000313" key="3">
    <source>
        <dbReference type="Proteomes" id="UP000584642"/>
    </source>
</evidence>
<reference evidence="2 3" key="1">
    <citation type="submission" date="2020-05" db="EMBL/GenBank/DDBJ databases">
        <title>Azospirillum oleiclasticum sp. nov, a nitrogen-fixing and heavy crude oil-emulsifying bacterium isolated from the crude oil of Yumen Oilfield.</title>
        <authorList>
            <person name="Wu D."/>
            <person name="Cai M."/>
            <person name="Zhang X."/>
        </authorList>
    </citation>
    <scope>NUCLEOTIDE SEQUENCE [LARGE SCALE GENOMIC DNA]</scope>
    <source>
        <strain evidence="2 3">ROY-1-1-2</strain>
    </source>
</reference>
<name>A0ABX2TMF9_9PROT</name>
<sequence>MTATAPYPPWEVRTLSGRILVQHGAEDWARAELMRRAVIFGRFPAYEAVFGPGNEVTNGTATAPLAQAEGRAEPQPADTLRV</sequence>
<gene>
    <name evidence="2" type="ORF">HND93_32825</name>
</gene>